<protein>
    <submittedName>
        <fullName evidence="3">IRF tryptophan pentad repeat domain-containing protein</fullName>
    </submittedName>
</protein>
<keyword evidence="2" id="KW-1185">Reference proteome</keyword>
<feature type="compositionally biased region" description="Low complexity" evidence="1">
    <location>
        <begin position="359"/>
        <end position="370"/>
    </location>
</feature>
<accession>A0A1I8JP28</accession>
<reference evidence="3" key="1">
    <citation type="submission" date="2016-11" db="UniProtKB">
        <authorList>
            <consortium name="WormBaseParasite"/>
        </authorList>
    </citation>
    <scope>IDENTIFICATION</scope>
</reference>
<proteinExistence type="predicted"/>
<dbReference type="WBParaSite" id="snap_masked-unitig_25633-processed-gene-0.0-mRNA-1">
    <property type="protein sequence ID" value="snap_masked-unitig_25633-processed-gene-0.0-mRNA-1"/>
    <property type="gene ID" value="snap_masked-unitig_25633-processed-gene-0.0"/>
</dbReference>
<evidence type="ECO:0000313" key="3">
    <source>
        <dbReference type="WBParaSite" id="snap_masked-unitig_25633-processed-gene-0.0-mRNA-1"/>
    </source>
</evidence>
<evidence type="ECO:0000256" key="1">
    <source>
        <dbReference type="SAM" id="MobiDB-lite"/>
    </source>
</evidence>
<feature type="compositionally biased region" description="Low complexity" evidence="1">
    <location>
        <begin position="1"/>
        <end position="28"/>
    </location>
</feature>
<feature type="region of interest" description="Disordered" evidence="1">
    <location>
        <begin position="1"/>
        <end position="37"/>
    </location>
</feature>
<dbReference type="AlphaFoldDB" id="A0A1I8JP28"/>
<dbReference type="Proteomes" id="UP000095280">
    <property type="component" value="Unplaced"/>
</dbReference>
<name>A0A1I8JP28_9PLAT</name>
<evidence type="ECO:0000313" key="2">
    <source>
        <dbReference type="Proteomes" id="UP000095280"/>
    </source>
</evidence>
<sequence>MASESASTGTASPATAVLRSSRAISADSDSPRESLVGLNSSQTQLRYYMLERDMDAFNNSLVWRVSADARITAPLAEIAQPPDPAAPPPPPPPALPDDLLLSVIIRTEQVQWNSAGDPRPSARIRGGPTPRTARQQMVLTFRLWRESPDNVTRLARELHEAKLEGRGSWSGQQAAPLRFRMCGRLKWARAGFCFYLHLKSGAARFEFWCPGQRHWSGNPEYKQRLGRSQSIVAGIFVAVVAERSPALRCVPGSTLHLLSDGIGDFFRTGSGQPGEVHSTRQDLKCRVRLPREIRRSNQAQLVLPETGSGEAEPPFSGRHGGKLLAFHAGPAKQRPGAAASAARLQCHPHHPSPQPPPLLTTTQTTTTTIN</sequence>
<organism evidence="2 3">
    <name type="scientific">Macrostomum lignano</name>
    <dbReference type="NCBI Taxonomy" id="282301"/>
    <lineage>
        <taxon>Eukaryota</taxon>
        <taxon>Metazoa</taxon>
        <taxon>Spiralia</taxon>
        <taxon>Lophotrochozoa</taxon>
        <taxon>Platyhelminthes</taxon>
        <taxon>Rhabditophora</taxon>
        <taxon>Macrostomorpha</taxon>
        <taxon>Macrostomida</taxon>
        <taxon>Macrostomidae</taxon>
        <taxon>Macrostomum</taxon>
    </lineage>
</organism>
<feature type="region of interest" description="Disordered" evidence="1">
    <location>
        <begin position="297"/>
        <end position="370"/>
    </location>
</feature>